<name>A0A6L2LDG3_TANCI</name>
<gene>
    <name evidence="5" type="ORF">Tci_031799</name>
</gene>
<feature type="domain" description="CCHC-type" evidence="4">
    <location>
        <begin position="178"/>
        <end position="193"/>
    </location>
</feature>
<dbReference type="PROSITE" id="PS50158">
    <property type="entry name" value="ZF_CCHC"/>
    <property type="match status" value="1"/>
</dbReference>
<dbReference type="SMART" id="SM00343">
    <property type="entry name" value="ZnF_C2HC"/>
    <property type="match status" value="2"/>
</dbReference>
<dbReference type="EMBL" id="BKCJ010004237">
    <property type="protein sequence ID" value="GEU59821.1"/>
    <property type="molecule type" value="Genomic_DNA"/>
</dbReference>
<keyword evidence="2" id="KW-0175">Coiled coil</keyword>
<sequence>MDSLSPEVVSADTLPILNPNEFNLWNMRIEQYFLITDYSLWEVILNGDSPVPTRVVEGTASQNLAFVSSSHTDSTTDSVSAAASVFTICAKLPASPRPNVDSLSNTVIYSFFVSQSTSPQLDNEDLKQIDVDDLKEMDLRWQMAMLTMRARRFLQKKGKNLCANGPTSMGFDMSKVECYNCHMKGHFARECRSPKDSRRPSAAEPQRRTVPVETSTSNALVSQCDGTGSYDWSYQAEEEPANYALIAFSSSSSSSDNETCLESVEARLLVYKQNESVFEENIKLLNIEVQLRDTALVTLRQKLKKVKHERDDLKLKLEKFQTSSKNLTEWLASQISEKTGLGYNSQLSPTKSAQDFSHTTRPIAPIIEDWVSDSENESETKAPQFVPSFVQSSKHVKSFRHSVQPIETTIPAATPAPASPKSPSSGKRRNRKACFVCTSVDHLIKDCDYHTKKMAQPILKTMHTGVIISSMLH</sequence>
<evidence type="ECO:0000256" key="1">
    <source>
        <dbReference type="PROSITE-ProRule" id="PRU00047"/>
    </source>
</evidence>
<feature type="coiled-coil region" evidence="2">
    <location>
        <begin position="296"/>
        <end position="323"/>
    </location>
</feature>
<evidence type="ECO:0000313" key="5">
    <source>
        <dbReference type="EMBL" id="GEU59821.1"/>
    </source>
</evidence>
<dbReference type="SUPFAM" id="SSF57756">
    <property type="entry name" value="Retrovirus zinc finger-like domains"/>
    <property type="match status" value="1"/>
</dbReference>
<proteinExistence type="predicted"/>
<dbReference type="AlphaFoldDB" id="A0A6L2LDG3"/>
<keyword evidence="1" id="KW-0479">Metal-binding</keyword>
<comment type="caution">
    <text evidence="5">The sequence shown here is derived from an EMBL/GenBank/DDBJ whole genome shotgun (WGS) entry which is preliminary data.</text>
</comment>
<feature type="compositionally biased region" description="Low complexity" evidence="3">
    <location>
        <begin position="411"/>
        <end position="425"/>
    </location>
</feature>
<feature type="region of interest" description="Disordered" evidence="3">
    <location>
        <begin position="190"/>
        <end position="217"/>
    </location>
</feature>
<accession>A0A6L2LDG3</accession>
<evidence type="ECO:0000256" key="3">
    <source>
        <dbReference type="SAM" id="MobiDB-lite"/>
    </source>
</evidence>
<dbReference type="Gene3D" id="4.10.60.10">
    <property type="entry name" value="Zinc finger, CCHC-type"/>
    <property type="match status" value="1"/>
</dbReference>
<evidence type="ECO:0000259" key="4">
    <source>
        <dbReference type="PROSITE" id="PS50158"/>
    </source>
</evidence>
<dbReference type="Pfam" id="PF00098">
    <property type="entry name" value="zf-CCHC"/>
    <property type="match status" value="1"/>
</dbReference>
<dbReference type="GO" id="GO:0003676">
    <property type="term" value="F:nucleic acid binding"/>
    <property type="evidence" value="ECO:0007669"/>
    <property type="project" value="InterPro"/>
</dbReference>
<keyword evidence="1" id="KW-0862">Zinc</keyword>
<dbReference type="InterPro" id="IPR036875">
    <property type="entry name" value="Znf_CCHC_sf"/>
</dbReference>
<feature type="region of interest" description="Disordered" evidence="3">
    <location>
        <begin position="407"/>
        <end position="430"/>
    </location>
</feature>
<protein>
    <recommendedName>
        <fullName evidence="4">CCHC-type domain-containing protein</fullName>
    </recommendedName>
</protein>
<keyword evidence="1" id="KW-0863">Zinc-finger</keyword>
<feature type="compositionally biased region" description="Basic and acidic residues" evidence="3">
    <location>
        <begin position="190"/>
        <end position="207"/>
    </location>
</feature>
<evidence type="ECO:0000256" key="2">
    <source>
        <dbReference type="SAM" id="Coils"/>
    </source>
</evidence>
<reference evidence="5" key="1">
    <citation type="journal article" date="2019" name="Sci. Rep.">
        <title>Draft genome of Tanacetum cinerariifolium, the natural source of mosquito coil.</title>
        <authorList>
            <person name="Yamashiro T."/>
            <person name="Shiraishi A."/>
            <person name="Satake H."/>
            <person name="Nakayama K."/>
        </authorList>
    </citation>
    <scope>NUCLEOTIDE SEQUENCE</scope>
</reference>
<organism evidence="5">
    <name type="scientific">Tanacetum cinerariifolium</name>
    <name type="common">Dalmatian daisy</name>
    <name type="synonym">Chrysanthemum cinerariifolium</name>
    <dbReference type="NCBI Taxonomy" id="118510"/>
    <lineage>
        <taxon>Eukaryota</taxon>
        <taxon>Viridiplantae</taxon>
        <taxon>Streptophyta</taxon>
        <taxon>Embryophyta</taxon>
        <taxon>Tracheophyta</taxon>
        <taxon>Spermatophyta</taxon>
        <taxon>Magnoliopsida</taxon>
        <taxon>eudicotyledons</taxon>
        <taxon>Gunneridae</taxon>
        <taxon>Pentapetalae</taxon>
        <taxon>asterids</taxon>
        <taxon>campanulids</taxon>
        <taxon>Asterales</taxon>
        <taxon>Asteraceae</taxon>
        <taxon>Asteroideae</taxon>
        <taxon>Anthemideae</taxon>
        <taxon>Anthemidinae</taxon>
        <taxon>Tanacetum</taxon>
    </lineage>
</organism>
<dbReference type="InterPro" id="IPR001878">
    <property type="entry name" value="Znf_CCHC"/>
</dbReference>
<dbReference type="GO" id="GO:0008270">
    <property type="term" value="F:zinc ion binding"/>
    <property type="evidence" value="ECO:0007669"/>
    <property type="project" value="UniProtKB-KW"/>
</dbReference>